<dbReference type="PROSITE" id="PS50887">
    <property type="entry name" value="GGDEF"/>
    <property type="match status" value="1"/>
</dbReference>
<dbReference type="SMART" id="SM00267">
    <property type="entry name" value="GGDEF"/>
    <property type="match status" value="1"/>
</dbReference>
<dbReference type="AlphaFoldDB" id="A0A4Q7ZPZ4"/>
<dbReference type="PANTHER" id="PTHR45138:SF9">
    <property type="entry name" value="DIGUANYLATE CYCLASE DGCM-RELATED"/>
    <property type="match status" value="1"/>
</dbReference>
<proteinExistence type="predicted"/>
<dbReference type="Gene3D" id="1.25.40.10">
    <property type="entry name" value="Tetratricopeptide repeat domain"/>
    <property type="match status" value="1"/>
</dbReference>
<dbReference type="Proteomes" id="UP000292564">
    <property type="component" value="Unassembled WGS sequence"/>
</dbReference>
<gene>
    <name evidence="2" type="ORF">EV385_5046</name>
</gene>
<dbReference type="SUPFAM" id="SSF55073">
    <property type="entry name" value="Nucleotide cyclase"/>
    <property type="match status" value="1"/>
</dbReference>
<organism evidence="2 3">
    <name type="scientific">Krasilnikovia cinnamomea</name>
    <dbReference type="NCBI Taxonomy" id="349313"/>
    <lineage>
        <taxon>Bacteria</taxon>
        <taxon>Bacillati</taxon>
        <taxon>Actinomycetota</taxon>
        <taxon>Actinomycetes</taxon>
        <taxon>Micromonosporales</taxon>
        <taxon>Micromonosporaceae</taxon>
        <taxon>Krasilnikovia</taxon>
    </lineage>
</organism>
<reference evidence="2 3" key="1">
    <citation type="submission" date="2019-02" db="EMBL/GenBank/DDBJ databases">
        <title>Sequencing the genomes of 1000 actinobacteria strains.</title>
        <authorList>
            <person name="Klenk H.-P."/>
        </authorList>
    </citation>
    <scope>NUCLEOTIDE SEQUENCE [LARGE SCALE GENOMIC DNA]</scope>
    <source>
        <strain evidence="2 3">DSM 45162</strain>
    </source>
</reference>
<evidence type="ECO:0000313" key="2">
    <source>
        <dbReference type="EMBL" id="RZU53160.1"/>
    </source>
</evidence>
<dbReference type="InterPro" id="IPR043128">
    <property type="entry name" value="Rev_trsase/Diguanyl_cyclase"/>
</dbReference>
<name>A0A4Q7ZPZ4_9ACTN</name>
<dbReference type="Pfam" id="PF00990">
    <property type="entry name" value="GGDEF"/>
    <property type="match status" value="1"/>
</dbReference>
<dbReference type="NCBIfam" id="TIGR00254">
    <property type="entry name" value="GGDEF"/>
    <property type="match status" value="1"/>
</dbReference>
<dbReference type="InterPro" id="IPR029787">
    <property type="entry name" value="Nucleotide_cyclase"/>
</dbReference>
<dbReference type="SUPFAM" id="SSF48452">
    <property type="entry name" value="TPR-like"/>
    <property type="match status" value="2"/>
</dbReference>
<dbReference type="InterPro" id="IPR050469">
    <property type="entry name" value="Diguanylate_Cyclase"/>
</dbReference>
<dbReference type="PANTHER" id="PTHR45138">
    <property type="entry name" value="REGULATORY COMPONENTS OF SENSORY TRANSDUCTION SYSTEM"/>
    <property type="match status" value="1"/>
</dbReference>
<dbReference type="CDD" id="cd01949">
    <property type="entry name" value="GGDEF"/>
    <property type="match status" value="1"/>
</dbReference>
<comment type="caution">
    <text evidence="2">The sequence shown here is derived from an EMBL/GenBank/DDBJ whole genome shotgun (WGS) entry which is preliminary data.</text>
</comment>
<evidence type="ECO:0000259" key="1">
    <source>
        <dbReference type="PROSITE" id="PS50887"/>
    </source>
</evidence>
<dbReference type="EMBL" id="SHKY01000001">
    <property type="protein sequence ID" value="RZU53160.1"/>
    <property type="molecule type" value="Genomic_DNA"/>
</dbReference>
<dbReference type="InterPro" id="IPR011990">
    <property type="entry name" value="TPR-like_helical_dom_sf"/>
</dbReference>
<keyword evidence="3" id="KW-1185">Reference proteome</keyword>
<dbReference type="InterPro" id="IPR000160">
    <property type="entry name" value="GGDEF_dom"/>
</dbReference>
<dbReference type="Gene3D" id="3.30.70.270">
    <property type="match status" value="1"/>
</dbReference>
<accession>A0A4Q7ZPZ4</accession>
<dbReference type="GO" id="GO:0052621">
    <property type="term" value="F:diguanylate cyclase activity"/>
    <property type="evidence" value="ECO:0007669"/>
    <property type="project" value="TreeGrafter"/>
</dbReference>
<sequence length="532" mass="58503">MVHGADEARLPVPVSAYGPLDGLAEQVHLMAQSGRASEALDALEVFEPYARAFGDTKTAAFLRQGRMYAYLYLGRIPEAIAVGEQLLADNESSGNPVAVAKTLADLSDLNLRVNRVSEAMRKLARAGLLLEQTTIRNDRYVAALSSAICAATSMELFETAHATYLQLTQWWASEGRTETTANHDLIYAETLLQWGLRLDQLGDHVEALPRLRTAADIFQRWCTACESTDAAGPFIALHSLALAKTGELSRARQLAAGVVVRLRGDDDPHTAWPAHMALGIALRDQGDVVGARREFTAAAELLRVTGSPSERLIVGHELARLTIDEIGEHASHDLRYMMELQARQLWQLRLQRVAMLRQARHREEQEQARREAEAALLHDPLTGLGNRRRFDQLLGDLDAGLMPAPTVLLFIDVDRFKSINDTYSHSVGDRVLCEIAGALRVNCRADDIAVRYAGDEFVVFLRTDVEGARHVAERIRATIAQTVYDDIAPGLRVSISVGVAAHEPGMPAHELVDTADAHLYLAKRNGRDQVAA</sequence>
<protein>
    <submittedName>
        <fullName evidence="2">Diguanylate cyclase (GGDEF)-like protein</fullName>
    </submittedName>
</protein>
<evidence type="ECO:0000313" key="3">
    <source>
        <dbReference type="Proteomes" id="UP000292564"/>
    </source>
</evidence>
<feature type="domain" description="GGDEF" evidence="1">
    <location>
        <begin position="404"/>
        <end position="532"/>
    </location>
</feature>
<dbReference type="FunFam" id="3.30.70.270:FF:000001">
    <property type="entry name" value="Diguanylate cyclase domain protein"/>
    <property type="match status" value="1"/>
</dbReference>